<protein>
    <submittedName>
        <fullName evidence="1">Uncharacterized protein</fullName>
    </submittedName>
</protein>
<evidence type="ECO:0000313" key="2">
    <source>
        <dbReference type="Proteomes" id="UP000284220"/>
    </source>
</evidence>
<dbReference type="RefSeq" id="WP_118197415.1">
    <property type="nucleotide sequence ID" value="NZ_QRHZ01000001.1"/>
</dbReference>
<comment type="caution">
    <text evidence="1">The sequence shown here is derived from an EMBL/GenBank/DDBJ whole genome shotgun (WGS) entry which is preliminary data.</text>
</comment>
<reference evidence="1 2" key="1">
    <citation type="submission" date="2018-08" db="EMBL/GenBank/DDBJ databases">
        <title>A genome reference for cultivated species of the human gut microbiota.</title>
        <authorList>
            <person name="Zou Y."/>
            <person name="Xue W."/>
            <person name="Luo G."/>
        </authorList>
    </citation>
    <scope>NUCLEOTIDE SEQUENCE [LARGE SCALE GENOMIC DNA]</scope>
    <source>
        <strain evidence="1 2">AM22-9LB</strain>
    </source>
</reference>
<dbReference type="Proteomes" id="UP000284220">
    <property type="component" value="Unassembled WGS sequence"/>
</dbReference>
<proteinExistence type="predicted"/>
<accession>A0A414SKI2</accession>
<organism evidence="1 2">
    <name type="scientific">Blautia obeum</name>
    <dbReference type="NCBI Taxonomy" id="40520"/>
    <lineage>
        <taxon>Bacteria</taxon>
        <taxon>Bacillati</taxon>
        <taxon>Bacillota</taxon>
        <taxon>Clostridia</taxon>
        <taxon>Lachnospirales</taxon>
        <taxon>Lachnospiraceae</taxon>
        <taxon>Blautia</taxon>
    </lineage>
</organism>
<gene>
    <name evidence="1" type="ORF">DW272_02480</name>
</gene>
<dbReference type="AlphaFoldDB" id="A0A414SKI2"/>
<name>A0A414SKI2_9FIRM</name>
<dbReference type="EMBL" id="QRHZ01000001">
    <property type="protein sequence ID" value="RHG20093.1"/>
    <property type="molecule type" value="Genomic_DNA"/>
</dbReference>
<sequence length="95" mass="11301">MWKRNSDIFPGEWVGTYHEKELEKELEIGDHAKVIVDSQFQDYFINTGKKYPRAIGKIGIVKKICTDDEWAYFLSFGHEMCSNWFKRYSLEKIES</sequence>
<evidence type="ECO:0000313" key="1">
    <source>
        <dbReference type="EMBL" id="RHG20093.1"/>
    </source>
</evidence>